<evidence type="ECO:0000256" key="9">
    <source>
        <dbReference type="RuleBase" id="RU362103"/>
    </source>
</evidence>
<proteinExistence type="inferred from homology"/>
<name>A0AA91T3I7_CLALS</name>
<dbReference type="GO" id="GO:0005829">
    <property type="term" value="C:cytosol"/>
    <property type="evidence" value="ECO:0007669"/>
    <property type="project" value="TreeGrafter"/>
</dbReference>
<dbReference type="InterPro" id="IPR002642">
    <property type="entry name" value="LysoPLipase_cat_dom"/>
</dbReference>
<keyword evidence="3" id="KW-0732">Signal</keyword>
<dbReference type="PANTHER" id="PTHR10728:SF33">
    <property type="entry name" value="LYSOPHOSPHOLIPASE 1-RELATED"/>
    <property type="match status" value="1"/>
</dbReference>
<dbReference type="GO" id="GO:0004623">
    <property type="term" value="F:phospholipase A2 activity"/>
    <property type="evidence" value="ECO:0007669"/>
    <property type="project" value="TreeGrafter"/>
</dbReference>
<keyword evidence="5 8" id="KW-0442">Lipid degradation</keyword>
<keyword evidence="4 8" id="KW-0378">Hydrolase</keyword>
<protein>
    <recommendedName>
        <fullName evidence="2 9">Lysophospholipase</fullName>
        <ecNumber evidence="2 9">3.1.1.5</ecNumber>
    </recommendedName>
</protein>
<gene>
    <name evidence="11" type="ORF">A9F13_02g00880</name>
</gene>
<organism evidence="11 12">
    <name type="scientific">Clavispora lusitaniae</name>
    <name type="common">Candida lusitaniae</name>
    <dbReference type="NCBI Taxonomy" id="36911"/>
    <lineage>
        <taxon>Eukaryota</taxon>
        <taxon>Fungi</taxon>
        <taxon>Dikarya</taxon>
        <taxon>Ascomycota</taxon>
        <taxon>Saccharomycotina</taxon>
        <taxon>Pichiomycetes</taxon>
        <taxon>Metschnikowiaceae</taxon>
        <taxon>Clavispora</taxon>
    </lineage>
</organism>
<dbReference type="GO" id="GO:0005886">
    <property type="term" value="C:plasma membrane"/>
    <property type="evidence" value="ECO:0007669"/>
    <property type="project" value="TreeGrafter"/>
</dbReference>
<dbReference type="GO" id="GO:0005783">
    <property type="term" value="C:endoplasmic reticulum"/>
    <property type="evidence" value="ECO:0007669"/>
    <property type="project" value="TreeGrafter"/>
</dbReference>
<evidence type="ECO:0000256" key="7">
    <source>
        <dbReference type="ARBA" id="ARBA00023180"/>
    </source>
</evidence>
<dbReference type="KEGG" id="clus:A9F13_02g00880"/>
<evidence type="ECO:0000256" key="6">
    <source>
        <dbReference type="ARBA" id="ARBA00023098"/>
    </source>
</evidence>
<evidence type="ECO:0000313" key="11">
    <source>
        <dbReference type="EMBL" id="OVF10292.1"/>
    </source>
</evidence>
<dbReference type="SUPFAM" id="SSF52151">
    <property type="entry name" value="FabD/lysophospholipase-like"/>
    <property type="match status" value="1"/>
</dbReference>
<dbReference type="Pfam" id="PF01735">
    <property type="entry name" value="PLA2_B"/>
    <property type="match status" value="1"/>
</dbReference>
<sequence length="640" mass="71018">MLPLLWLLPLALAAFDTPATPYSPYEITCPNENFTRDGDSISPREKEWVAARQKKTNEALAAYLARVGVDAHKEVFESKQPPNIAVALSGGGWRAFLGSAGALYAMDNRTAGEGALGGVLQSSTYLGALSGTSWIVASLALQGFPTIEEVVYENPDDIWNLSLERGLVNLTQIIPLAANVAFNDYNRLLTHFNYWDTPSGQGIKADVEAKQAAGFNITSVDVWGRGLEHQLFAESGNNWLNGVTWSDIQKVPAFAQHDMPFPFVTALTRKPGEVYYGIDSPIVEFNPYETGSFDASINTFHDTSLLGSQVDDGKPVGRCVKGYDQASFVFGISSSLFNMFLNTLVCPVCKFNPILKFFARRLLLSMSKNLQDVALVSPNPFKNSRFTTSDDYKKDDTLYLIDGGLSGELLPLSSLIVAPRQLDAVFAIDNNGPLHPNGSSIIYAYEKQFMPEGKSIVCPYVPGESTFGYYNLTARPTFFGCDAKNQSSLAKDGVVPPLVVYLANRPFEFWSNVSTLKLTYSDREKKGMITNFYDIATRMNSTLDEDWPKCVGCAMVRRSEEREGIEQSEECKKCFSKYCWDGQLYEDPNYVPPGNFDLEGKTDEPMELWGNNEYIRVNPYGDPLWERIGKALLNWGGTTF</sequence>
<keyword evidence="7" id="KW-0325">Glycoprotein</keyword>
<comment type="caution">
    <text evidence="11">The sequence shown here is derived from an EMBL/GenBank/DDBJ whole genome shotgun (WGS) entry which is preliminary data.</text>
</comment>
<dbReference type="Proteomes" id="UP000195602">
    <property type="component" value="Unassembled WGS sequence"/>
</dbReference>
<evidence type="ECO:0000256" key="4">
    <source>
        <dbReference type="ARBA" id="ARBA00022801"/>
    </source>
</evidence>
<dbReference type="Gene3D" id="3.40.1090.10">
    <property type="entry name" value="Cytosolic phospholipase A2 catalytic domain"/>
    <property type="match status" value="1"/>
</dbReference>
<dbReference type="EC" id="3.1.1.5" evidence="2 9"/>
<dbReference type="InterPro" id="IPR016035">
    <property type="entry name" value="Acyl_Trfase/lysoPLipase"/>
</dbReference>
<evidence type="ECO:0000256" key="5">
    <source>
        <dbReference type="ARBA" id="ARBA00022963"/>
    </source>
</evidence>
<reference evidence="11 12" key="1">
    <citation type="submission" date="2017-04" db="EMBL/GenBank/DDBJ databases">
        <title>Draft genome of the yeast Clavispora lusitaniae type strain CBS 6936.</title>
        <authorList>
            <person name="Durrens P."/>
            <person name="Klopp C."/>
            <person name="Biteau N."/>
            <person name="Fitton-Ouhabi V."/>
            <person name="Dementhon K."/>
            <person name="Accoceberry I."/>
            <person name="Sherman D.J."/>
            <person name="Noel T."/>
        </authorList>
    </citation>
    <scope>NUCLEOTIDE SEQUENCE [LARGE SCALE GENOMIC DNA]</scope>
    <source>
        <strain evidence="11 12">CBS 6936</strain>
    </source>
</reference>
<comment type="catalytic activity">
    <reaction evidence="9">
        <text>a 1-acyl-sn-glycero-3-phosphocholine + H2O = sn-glycerol 3-phosphocholine + a fatty acid + H(+)</text>
        <dbReference type="Rhea" id="RHEA:15177"/>
        <dbReference type="ChEBI" id="CHEBI:15377"/>
        <dbReference type="ChEBI" id="CHEBI:15378"/>
        <dbReference type="ChEBI" id="CHEBI:16870"/>
        <dbReference type="ChEBI" id="CHEBI:28868"/>
        <dbReference type="ChEBI" id="CHEBI:58168"/>
        <dbReference type="EC" id="3.1.1.5"/>
    </reaction>
</comment>
<dbReference type="PANTHER" id="PTHR10728">
    <property type="entry name" value="CYTOSOLIC PHOSPHOLIPASE A2"/>
    <property type="match status" value="1"/>
</dbReference>
<evidence type="ECO:0000256" key="3">
    <source>
        <dbReference type="ARBA" id="ARBA00022729"/>
    </source>
</evidence>
<feature type="domain" description="PLA2c" evidence="10">
    <location>
        <begin position="28"/>
        <end position="585"/>
    </location>
</feature>
<dbReference type="AlphaFoldDB" id="A0AA91T3I7"/>
<dbReference type="SMART" id="SM00022">
    <property type="entry name" value="PLAc"/>
    <property type="match status" value="1"/>
</dbReference>
<dbReference type="PROSITE" id="PS51210">
    <property type="entry name" value="PLA2C"/>
    <property type="match status" value="1"/>
</dbReference>
<evidence type="ECO:0000259" key="10">
    <source>
        <dbReference type="PROSITE" id="PS51210"/>
    </source>
</evidence>
<evidence type="ECO:0000256" key="8">
    <source>
        <dbReference type="PROSITE-ProRule" id="PRU00555"/>
    </source>
</evidence>
<dbReference type="EMBL" id="LYUB02000002">
    <property type="protein sequence ID" value="OVF10292.1"/>
    <property type="molecule type" value="Genomic_DNA"/>
</dbReference>
<accession>A0AA91T3I7</accession>
<evidence type="ECO:0000256" key="2">
    <source>
        <dbReference type="ARBA" id="ARBA00013274"/>
    </source>
</evidence>
<evidence type="ECO:0000313" key="12">
    <source>
        <dbReference type="Proteomes" id="UP000195602"/>
    </source>
</evidence>
<dbReference type="GO" id="GO:0046475">
    <property type="term" value="P:glycerophospholipid catabolic process"/>
    <property type="evidence" value="ECO:0007669"/>
    <property type="project" value="TreeGrafter"/>
</dbReference>
<comment type="similarity">
    <text evidence="1 9">Belongs to the lysophospholipase family.</text>
</comment>
<keyword evidence="6 8" id="KW-0443">Lipid metabolism</keyword>
<dbReference type="GO" id="GO:0004622">
    <property type="term" value="F:phosphatidylcholine lysophospholipase activity"/>
    <property type="evidence" value="ECO:0007669"/>
    <property type="project" value="UniProtKB-EC"/>
</dbReference>
<dbReference type="GO" id="GO:0005576">
    <property type="term" value="C:extracellular region"/>
    <property type="evidence" value="ECO:0007669"/>
    <property type="project" value="TreeGrafter"/>
</dbReference>
<evidence type="ECO:0000256" key="1">
    <source>
        <dbReference type="ARBA" id="ARBA00008780"/>
    </source>
</evidence>